<keyword evidence="2" id="KW-0067">ATP-binding</keyword>
<dbReference type="PROSITE" id="PS51459">
    <property type="entry name" value="FIDO"/>
    <property type="match status" value="1"/>
</dbReference>
<dbReference type="Pfam" id="PF02661">
    <property type="entry name" value="Fic"/>
    <property type="match status" value="1"/>
</dbReference>
<dbReference type="Proteomes" id="UP000823613">
    <property type="component" value="Unassembled WGS sequence"/>
</dbReference>
<reference evidence="5" key="1">
    <citation type="submission" date="2020-10" db="EMBL/GenBank/DDBJ databases">
        <authorList>
            <person name="Gilroy R."/>
        </authorList>
    </citation>
    <scope>NUCLEOTIDE SEQUENCE</scope>
    <source>
        <strain evidence="5">11159</strain>
    </source>
</reference>
<dbReference type="SUPFAM" id="SSF140931">
    <property type="entry name" value="Fic-like"/>
    <property type="match status" value="1"/>
</dbReference>
<dbReference type="PANTHER" id="PTHR13504">
    <property type="entry name" value="FIDO DOMAIN-CONTAINING PROTEIN DDB_G0283145"/>
    <property type="match status" value="1"/>
</dbReference>
<evidence type="ECO:0000256" key="3">
    <source>
        <dbReference type="PIRSR" id="PIRSR640198-3"/>
    </source>
</evidence>
<feature type="domain" description="Fido" evidence="4">
    <location>
        <begin position="98"/>
        <end position="251"/>
    </location>
</feature>
<comment type="caution">
    <text evidence="5">The sequence shown here is derived from an EMBL/GenBank/DDBJ whole genome shotgun (WGS) entry which is preliminary data.</text>
</comment>
<dbReference type="Gene3D" id="1.10.3290.10">
    <property type="entry name" value="Fido-like domain"/>
    <property type="match status" value="1"/>
</dbReference>
<feature type="binding site" evidence="2">
    <location>
        <begin position="192"/>
        <end position="199"/>
    </location>
    <ligand>
        <name>ATP</name>
        <dbReference type="ChEBI" id="CHEBI:30616"/>
    </ligand>
</feature>
<dbReference type="GO" id="GO:0005524">
    <property type="term" value="F:ATP binding"/>
    <property type="evidence" value="ECO:0007669"/>
    <property type="project" value="UniProtKB-KW"/>
</dbReference>
<dbReference type="EMBL" id="JADIMY010000108">
    <property type="protein sequence ID" value="MBO8427939.1"/>
    <property type="molecule type" value="Genomic_DNA"/>
</dbReference>
<protein>
    <submittedName>
        <fullName evidence="5">Fic family protein</fullName>
    </submittedName>
</protein>
<organism evidence="5 6">
    <name type="scientific">Candidatus Onthovivens merdipullorum</name>
    <dbReference type="NCBI Taxonomy" id="2840889"/>
    <lineage>
        <taxon>Bacteria</taxon>
        <taxon>Bacillati</taxon>
        <taxon>Bacillota</taxon>
        <taxon>Bacilli</taxon>
        <taxon>Bacillales</taxon>
        <taxon>Candidatus Onthovivens</taxon>
    </lineage>
</organism>
<feature type="active site" evidence="1">
    <location>
        <position position="188"/>
    </location>
</feature>
<gene>
    <name evidence="5" type="ORF">IAC58_05310</name>
</gene>
<evidence type="ECO:0000256" key="1">
    <source>
        <dbReference type="PIRSR" id="PIRSR640198-1"/>
    </source>
</evidence>
<evidence type="ECO:0000313" key="5">
    <source>
        <dbReference type="EMBL" id="MBO8427939.1"/>
    </source>
</evidence>
<feature type="site" description="Important for autoinhibition of adenylyltransferase activity" evidence="3">
    <location>
        <position position="51"/>
    </location>
</feature>
<dbReference type="PANTHER" id="PTHR13504:SF38">
    <property type="entry name" value="FIDO DOMAIN-CONTAINING PROTEIN"/>
    <property type="match status" value="1"/>
</dbReference>
<reference evidence="5" key="2">
    <citation type="journal article" date="2021" name="PeerJ">
        <title>Extensive microbial diversity within the chicken gut microbiome revealed by metagenomics and culture.</title>
        <authorList>
            <person name="Gilroy R."/>
            <person name="Ravi A."/>
            <person name="Getino M."/>
            <person name="Pursley I."/>
            <person name="Horton D.L."/>
            <person name="Alikhan N.F."/>
            <person name="Baker D."/>
            <person name="Gharbi K."/>
            <person name="Hall N."/>
            <person name="Watson M."/>
            <person name="Adriaenssens E.M."/>
            <person name="Foster-Nyarko E."/>
            <person name="Jarju S."/>
            <person name="Secka A."/>
            <person name="Antonio M."/>
            <person name="Oren A."/>
            <person name="Chaudhuri R.R."/>
            <person name="La Ragione R."/>
            <person name="Hildebrand F."/>
            <person name="Pallen M.J."/>
        </authorList>
    </citation>
    <scope>NUCLEOTIDE SEQUENCE</scope>
    <source>
        <strain evidence="5">11159</strain>
    </source>
</reference>
<dbReference type="InterPro" id="IPR036597">
    <property type="entry name" value="Fido-like_dom_sf"/>
</dbReference>
<keyword evidence="2" id="KW-0547">Nucleotide-binding</keyword>
<dbReference type="AlphaFoldDB" id="A0A9D9GX28"/>
<sequence>MKLYENYEIQKKWNKTVQECNDLLQEITDEEWYSYINEFLILDAHSSNAIEGNTYTLKETTNLLKYDETANNKTFKEASDIVSYREASIYCLNYNGEVNSDFLKELHYLVYGKVRGSDDYKKRDNWIGGKFITGREITTALPEDVPLLMDNLLLSINDGIQKYKNNFSNPKDLFYFLALSHARFEVIHPFTDGNGRTGRLLNIAITQRLNFLPFYIDNKDRKEYIQGLSYYREHKKYSQHAIDPLASFFLNTSLKQMNNFINIFSNSKKKINEDVMER</sequence>
<evidence type="ECO:0000313" key="6">
    <source>
        <dbReference type="Proteomes" id="UP000823613"/>
    </source>
</evidence>
<accession>A0A9D9GX28</accession>
<name>A0A9D9GX28_9BACL</name>
<evidence type="ECO:0000256" key="2">
    <source>
        <dbReference type="PIRSR" id="PIRSR640198-2"/>
    </source>
</evidence>
<dbReference type="InterPro" id="IPR040198">
    <property type="entry name" value="Fido_containing"/>
</dbReference>
<evidence type="ECO:0000259" key="4">
    <source>
        <dbReference type="PROSITE" id="PS51459"/>
    </source>
</evidence>
<proteinExistence type="predicted"/>
<dbReference type="InterPro" id="IPR003812">
    <property type="entry name" value="Fido"/>
</dbReference>